<reference evidence="2" key="3">
    <citation type="submission" date="2025-09" db="UniProtKB">
        <authorList>
            <consortium name="Ensembl"/>
        </authorList>
    </citation>
    <scope>IDENTIFICATION</scope>
</reference>
<keyword evidence="3" id="KW-1185">Reference proteome</keyword>
<dbReference type="Proteomes" id="UP000002280">
    <property type="component" value="Chromosome 2"/>
</dbReference>
<keyword evidence="1" id="KW-0175">Coiled coil</keyword>
<protein>
    <recommendedName>
        <fullName evidence="4">Olduvai domain-containing protein</fullName>
    </recommendedName>
</protein>
<sequence>KSIKPFTCGPTHQLRSQLEQCRQRYQDLQEKLLVSEATVQVQANQLEQYRAQLPKSQVEGKLAEELRSQKALFSLLFSILHPLHIRKYDSLIQAQARELSHLRQKIREGRGVCHILSQHLRDTVKSFEDLLRGTDIDYYLGQSFREQLAQGSQLAERLTNKLNTSKSSHGPLQELLSPLHPTPSQCRCASWIDFFFFWYLLGSARFLYL</sequence>
<dbReference type="PANTHER" id="PTHR46501:SF2">
    <property type="entry name" value="MYOMEGALIN"/>
    <property type="match status" value="1"/>
</dbReference>
<dbReference type="Ensembl" id="ENSMODT00000074505.1">
    <property type="protein sequence ID" value="ENSMODP00000043849.1"/>
    <property type="gene ID" value="ENSMODG00000018708.4"/>
</dbReference>
<name>A0A5F8G8V1_MONDO</name>
<organism evidence="2 3">
    <name type="scientific">Monodelphis domestica</name>
    <name type="common">Gray short-tailed opossum</name>
    <dbReference type="NCBI Taxonomy" id="13616"/>
    <lineage>
        <taxon>Eukaryota</taxon>
        <taxon>Metazoa</taxon>
        <taxon>Chordata</taxon>
        <taxon>Craniata</taxon>
        <taxon>Vertebrata</taxon>
        <taxon>Euteleostomi</taxon>
        <taxon>Mammalia</taxon>
        <taxon>Metatheria</taxon>
        <taxon>Didelphimorphia</taxon>
        <taxon>Didelphidae</taxon>
        <taxon>Monodelphis</taxon>
    </lineage>
</organism>
<dbReference type="AlphaFoldDB" id="A0A5F8G8V1"/>
<dbReference type="PANTHER" id="PTHR46501">
    <property type="entry name" value="MYOMEGALIN"/>
    <property type="match status" value="1"/>
</dbReference>
<feature type="coiled-coil region" evidence="1">
    <location>
        <begin position="11"/>
        <end position="38"/>
    </location>
</feature>
<proteinExistence type="predicted"/>
<dbReference type="OMA" id="CASWIDF"/>
<dbReference type="Bgee" id="ENSMODG00000018708">
    <property type="expression patterns" value="Expressed in heart and 17 other cell types or tissues"/>
</dbReference>
<dbReference type="GeneTree" id="ENSGT00950000183190"/>
<evidence type="ECO:0000313" key="3">
    <source>
        <dbReference type="Proteomes" id="UP000002280"/>
    </source>
</evidence>
<dbReference type="InterPro" id="IPR052593">
    <property type="entry name" value="MT-associated_AKAP9-binding"/>
</dbReference>
<reference evidence="2" key="2">
    <citation type="submission" date="2025-08" db="UniProtKB">
        <authorList>
            <consortium name="Ensembl"/>
        </authorList>
    </citation>
    <scope>IDENTIFICATION</scope>
</reference>
<evidence type="ECO:0000256" key="1">
    <source>
        <dbReference type="SAM" id="Coils"/>
    </source>
</evidence>
<reference evidence="2 3" key="1">
    <citation type="journal article" date="2007" name="Nature">
        <title>Genome of the marsupial Monodelphis domestica reveals innovation in non-coding sequences.</title>
        <authorList>
            <person name="Mikkelsen T.S."/>
            <person name="Wakefield M.J."/>
            <person name="Aken B."/>
            <person name="Amemiya C.T."/>
            <person name="Chang J.L."/>
            <person name="Duke S."/>
            <person name="Garber M."/>
            <person name="Gentles A.J."/>
            <person name="Goodstadt L."/>
            <person name="Heger A."/>
            <person name="Jurka J."/>
            <person name="Kamal M."/>
            <person name="Mauceli E."/>
            <person name="Searle S.M."/>
            <person name="Sharpe T."/>
            <person name="Baker M.L."/>
            <person name="Batzer M.A."/>
            <person name="Benos P.V."/>
            <person name="Belov K."/>
            <person name="Clamp M."/>
            <person name="Cook A."/>
            <person name="Cuff J."/>
            <person name="Das R."/>
            <person name="Davidow L."/>
            <person name="Deakin J.E."/>
            <person name="Fazzari M.J."/>
            <person name="Glass J.L."/>
            <person name="Grabherr M."/>
            <person name="Greally J.M."/>
            <person name="Gu W."/>
            <person name="Hore T.A."/>
            <person name="Huttley G.A."/>
            <person name="Kleber M."/>
            <person name="Jirtle R.L."/>
            <person name="Koina E."/>
            <person name="Lee J.T."/>
            <person name="Mahony S."/>
            <person name="Marra M.A."/>
            <person name="Miller R.D."/>
            <person name="Nicholls R.D."/>
            <person name="Oda M."/>
            <person name="Papenfuss A.T."/>
            <person name="Parra Z.E."/>
            <person name="Pollock D.D."/>
            <person name="Ray D.A."/>
            <person name="Schein J.E."/>
            <person name="Speed T.P."/>
            <person name="Thompson K."/>
            <person name="VandeBerg J.L."/>
            <person name="Wade C.M."/>
            <person name="Walker J.A."/>
            <person name="Waters P.D."/>
            <person name="Webber C."/>
            <person name="Weidman J.R."/>
            <person name="Xie X."/>
            <person name="Zody M.C."/>
            <person name="Baldwin J."/>
            <person name="Abdouelleil A."/>
            <person name="Abdulkadir J."/>
            <person name="Abebe A."/>
            <person name="Abera B."/>
            <person name="Abreu J."/>
            <person name="Acer S.C."/>
            <person name="Aftuck L."/>
            <person name="Alexander A."/>
            <person name="An P."/>
            <person name="Anderson E."/>
            <person name="Anderson S."/>
            <person name="Arachi H."/>
            <person name="Azer M."/>
            <person name="Bachantsang P."/>
            <person name="Barry A."/>
            <person name="Bayul T."/>
            <person name="Berlin A."/>
            <person name="Bessette D."/>
            <person name="Bloom T."/>
            <person name="Bloom T."/>
            <person name="Boguslavskiy L."/>
            <person name="Bonnet C."/>
            <person name="Boukhgalter B."/>
            <person name="Bourzgui I."/>
            <person name="Brown A."/>
            <person name="Cahill P."/>
            <person name="Channer S."/>
            <person name="Cheshatsang Y."/>
            <person name="Chuda L."/>
            <person name="Citroen M."/>
            <person name="Collymore A."/>
            <person name="Cooke P."/>
            <person name="Costello M."/>
            <person name="D'Aco K."/>
            <person name="Daza R."/>
            <person name="De Haan G."/>
            <person name="DeGray S."/>
            <person name="DeMaso C."/>
            <person name="Dhargay N."/>
            <person name="Dooley K."/>
            <person name="Dooley E."/>
            <person name="Doricent M."/>
            <person name="Dorje P."/>
            <person name="Dorjee K."/>
            <person name="Dupes A."/>
            <person name="Elong R."/>
            <person name="Falk J."/>
            <person name="Farina A."/>
            <person name="Faro S."/>
            <person name="Ferguson D."/>
            <person name="Fisher S."/>
            <person name="Foley C.D."/>
            <person name="Franke A."/>
            <person name="Friedrich D."/>
            <person name="Gadbois L."/>
            <person name="Gearin G."/>
            <person name="Gearin C.R."/>
            <person name="Giannoukos G."/>
            <person name="Goode T."/>
            <person name="Graham J."/>
            <person name="Grandbois E."/>
            <person name="Grewal S."/>
            <person name="Gyaltsen K."/>
            <person name="Hafez N."/>
            <person name="Hagos B."/>
            <person name="Hall J."/>
            <person name="Henson C."/>
            <person name="Hollinger A."/>
            <person name="Honan T."/>
            <person name="Huard M.D."/>
            <person name="Hughes L."/>
            <person name="Hurhula B."/>
            <person name="Husby M.E."/>
            <person name="Kamat A."/>
            <person name="Kanga B."/>
            <person name="Kashin S."/>
            <person name="Khazanovich D."/>
            <person name="Kisner P."/>
            <person name="Lance K."/>
            <person name="Lara M."/>
            <person name="Lee W."/>
            <person name="Lennon N."/>
            <person name="Letendre F."/>
            <person name="LeVine R."/>
            <person name="Lipovsky A."/>
            <person name="Liu X."/>
            <person name="Liu J."/>
            <person name="Liu S."/>
            <person name="Lokyitsang T."/>
            <person name="Lokyitsang Y."/>
            <person name="Lubonja R."/>
            <person name="Lui A."/>
            <person name="MacDonald P."/>
            <person name="Magnisalis V."/>
            <person name="Maru K."/>
            <person name="Matthews C."/>
            <person name="McCusker W."/>
            <person name="McDonough S."/>
            <person name="Mehta T."/>
            <person name="Meldrim J."/>
            <person name="Meneus L."/>
            <person name="Mihai O."/>
            <person name="Mihalev A."/>
            <person name="Mihova T."/>
            <person name="Mittelman R."/>
            <person name="Mlenga V."/>
            <person name="Montmayeur A."/>
            <person name="Mulrain L."/>
            <person name="Navidi A."/>
            <person name="Naylor J."/>
            <person name="Negash T."/>
            <person name="Nguyen T."/>
            <person name="Nguyen N."/>
            <person name="Nicol R."/>
            <person name="Norbu C."/>
            <person name="Norbu N."/>
            <person name="Novod N."/>
            <person name="O'Neill B."/>
            <person name="Osman S."/>
            <person name="Markiewicz E."/>
            <person name="Oyono O.L."/>
            <person name="Patti C."/>
            <person name="Phunkhang P."/>
            <person name="Pierre F."/>
            <person name="Priest M."/>
            <person name="Raghuraman S."/>
            <person name="Rege F."/>
            <person name="Reyes R."/>
            <person name="Rise C."/>
            <person name="Rogov P."/>
            <person name="Ross K."/>
            <person name="Ryan E."/>
            <person name="Settipalli S."/>
            <person name="Shea T."/>
            <person name="Sherpa N."/>
            <person name="Shi L."/>
            <person name="Shih D."/>
            <person name="Sparrow T."/>
            <person name="Spaulding J."/>
            <person name="Stalker J."/>
            <person name="Stange-Thomann N."/>
            <person name="Stavropoulos S."/>
            <person name="Stone C."/>
            <person name="Strader C."/>
            <person name="Tesfaye S."/>
            <person name="Thomson T."/>
            <person name="Thoulutsang Y."/>
            <person name="Thoulutsang D."/>
            <person name="Topham K."/>
            <person name="Topping I."/>
            <person name="Tsamla T."/>
            <person name="Vassiliev H."/>
            <person name="Vo A."/>
            <person name="Wangchuk T."/>
            <person name="Wangdi T."/>
            <person name="Weiand M."/>
            <person name="Wilkinson J."/>
            <person name="Wilson A."/>
            <person name="Yadav S."/>
            <person name="Young G."/>
            <person name="Yu Q."/>
            <person name="Zembek L."/>
            <person name="Zhong D."/>
            <person name="Zimmer A."/>
            <person name="Zwirko Z."/>
            <person name="Jaffe D.B."/>
            <person name="Alvarez P."/>
            <person name="Brockman W."/>
            <person name="Butler J."/>
            <person name="Chin C."/>
            <person name="Gnerre S."/>
            <person name="MacCallum I."/>
            <person name="Graves J.A."/>
            <person name="Ponting C.P."/>
            <person name="Breen M."/>
            <person name="Samollow P.B."/>
            <person name="Lander E.S."/>
            <person name="Lindblad-Toh K."/>
        </authorList>
    </citation>
    <scope>NUCLEOTIDE SEQUENCE [LARGE SCALE GENOMIC DNA]</scope>
</reference>
<accession>A0A5F8G8V1</accession>
<evidence type="ECO:0008006" key="4">
    <source>
        <dbReference type="Google" id="ProtNLM"/>
    </source>
</evidence>
<evidence type="ECO:0000313" key="2">
    <source>
        <dbReference type="Ensembl" id="ENSMODP00000043849.1"/>
    </source>
</evidence>